<comment type="caution">
    <text evidence="1">The sequence shown here is derived from an EMBL/GenBank/DDBJ whole genome shotgun (WGS) entry which is preliminary data.</text>
</comment>
<organism evidence="1">
    <name type="scientific">uncultured bacterium</name>
    <name type="common">gcode 4</name>
    <dbReference type="NCBI Taxonomy" id="1234023"/>
    <lineage>
        <taxon>Bacteria</taxon>
        <taxon>environmental samples</taxon>
    </lineage>
</organism>
<sequence length="554" mass="67791">MQEEIVIEIKVCKHCSVSFDITNKDLEFYDKVSPVFGWVKYNISSPTFCPDCRQQRRLSFRNERNLYHTKSDLSWKNLISVYSPDKNYKVYSQDEWWSDKWNPLNYWREFDFNRSFFEQFEELFKTVPKVNIFWFGNDNCDYTNYLWNSKNSYLTVAWVEMENILYSFWIANSKNCMDCYKSFDWENLFECIDCKNCNNSVRLYGCQDCSDSYFLKNCIWCKDCIGCINLINKQYFIENKQYSKEDYFKVKSELKTNKIYDFPNKISKNLNNISCENCIWDYLINCKNVSYSYDSQEMNNCKFLYFWWNMSYCYDIDYDSWTSYCLEWLTWFKVSSSSFMNYCNESSFLYYCSNCFSSNNCFGCDWLRNASYCIFNRQYTKEEYEILVPRIIEYMRTTWEWWEFFPTSISPFWYNETVANEYFPISKELSIWKWFKWSDYENPAPVVSKTIPALKLLENIKDIPDDILNWAILCEITNKPFRIIKPELEFYRKHNLPIPRSHPDQRHLDRMKLRNPRKLYDRVCDKCWIDMKTTYSHEREEIVYCEDCYNKEVY</sequence>
<protein>
    <submittedName>
        <fullName evidence="1">Uncharacterized protein</fullName>
    </submittedName>
</protein>
<proteinExistence type="predicted"/>
<gene>
    <name evidence="1" type="ORF">ACD_4C00250G0006</name>
</gene>
<evidence type="ECO:0000313" key="1">
    <source>
        <dbReference type="EMBL" id="EKE26534.1"/>
    </source>
</evidence>
<accession>K2G8T4</accession>
<reference evidence="1" key="1">
    <citation type="journal article" date="2012" name="Science">
        <title>Fermentation, hydrogen, and sulfur metabolism in multiple uncultivated bacterial phyla.</title>
        <authorList>
            <person name="Wrighton K.C."/>
            <person name="Thomas B.C."/>
            <person name="Sharon I."/>
            <person name="Miller C.S."/>
            <person name="Castelle C.J."/>
            <person name="VerBerkmoes N.C."/>
            <person name="Wilkins M.J."/>
            <person name="Hettich R.L."/>
            <person name="Lipton M.S."/>
            <person name="Williams K.H."/>
            <person name="Long P.E."/>
            <person name="Banfield J.F."/>
        </authorList>
    </citation>
    <scope>NUCLEOTIDE SEQUENCE [LARGE SCALE GENOMIC DNA]</scope>
</reference>
<name>K2G8T4_9BACT</name>
<dbReference type="EMBL" id="AMFJ01000766">
    <property type="protein sequence ID" value="EKE26534.1"/>
    <property type="molecule type" value="Genomic_DNA"/>
</dbReference>
<dbReference type="AlphaFoldDB" id="K2G8T4"/>